<dbReference type="Proteomes" id="UP001589750">
    <property type="component" value="Unassembled WGS sequence"/>
</dbReference>
<organism evidence="2 3">
    <name type="scientific">Nocardioides plantarum</name>
    <dbReference type="NCBI Taxonomy" id="29299"/>
    <lineage>
        <taxon>Bacteria</taxon>
        <taxon>Bacillati</taxon>
        <taxon>Actinomycetota</taxon>
        <taxon>Actinomycetes</taxon>
        <taxon>Propionibacteriales</taxon>
        <taxon>Nocardioidaceae</taxon>
        <taxon>Nocardioides</taxon>
    </lineage>
</organism>
<evidence type="ECO:0000256" key="1">
    <source>
        <dbReference type="SAM" id="MobiDB-lite"/>
    </source>
</evidence>
<accession>A0ABV5K9J3</accession>
<keyword evidence="3" id="KW-1185">Reference proteome</keyword>
<evidence type="ECO:0000313" key="2">
    <source>
        <dbReference type="EMBL" id="MFB9313402.1"/>
    </source>
</evidence>
<evidence type="ECO:0000313" key="3">
    <source>
        <dbReference type="Proteomes" id="UP001589750"/>
    </source>
</evidence>
<feature type="compositionally biased region" description="Basic and acidic residues" evidence="1">
    <location>
        <begin position="79"/>
        <end position="89"/>
    </location>
</feature>
<name>A0ABV5K9J3_9ACTN</name>
<sequence>MLHPSVDLTPARWLVVDEAHFGGTVGELVPGGFETYLRLFHRPDQGLPGDGAAASWAEVAQRHGTVMHPEAQWTAITGGRDHSPHRPEDPESPSDQALTGSLDRATLARLAQHLAQHTSTPGACHAALWDGTGAVPESWHGFPQFVRPHRRYWLFPAVPVAEVPQLSVELEVLGLEEQALSARGPTGLTTLGRESTAADGPRWLQWARDHGSVQSPSYWWPQDHSWVVHTEVDYDSTVIAGDARLADALLADPGLECHRVTRQTSLWHDADRINAL</sequence>
<dbReference type="EMBL" id="JBHMDG010000012">
    <property type="protein sequence ID" value="MFB9313402.1"/>
    <property type="molecule type" value="Genomic_DNA"/>
</dbReference>
<proteinExistence type="predicted"/>
<reference evidence="2 3" key="1">
    <citation type="submission" date="2024-09" db="EMBL/GenBank/DDBJ databases">
        <authorList>
            <person name="Sun Q."/>
            <person name="Mori K."/>
        </authorList>
    </citation>
    <scope>NUCLEOTIDE SEQUENCE [LARGE SCALE GENOMIC DNA]</scope>
    <source>
        <strain evidence="2 3">JCM 9626</strain>
    </source>
</reference>
<feature type="region of interest" description="Disordered" evidence="1">
    <location>
        <begin position="76"/>
        <end position="98"/>
    </location>
</feature>
<dbReference type="RefSeq" id="WP_140007958.1">
    <property type="nucleotide sequence ID" value="NZ_JBHMDG010000012.1"/>
</dbReference>
<gene>
    <name evidence="2" type="ORF">ACFFRI_10140</name>
</gene>
<protein>
    <submittedName>
        <fullName evidence="2">Uncharacterized protein</fullName>
    </submittedName>
</protein>
<comment type="caution">
    <text evidence="2">The sequence shown here is derived from an EMBL/GenBank/DDBJ whole genome shotgun (WGS) entry which is preliminary data.</text>
</comment>